<comment type="caution">
    <text evidence="1">The sequence shown here is derived from an EMBL/GenBank/DDBJ whole genome shotgun (WGS) entry which is preliminary data.</text>
</comment>
<name>A0ABW1B6Q0_9ACTN</name>
<dbReference type="RefSeq" id="WP_272173169.1">
    <property type="nucleotide sequence ID" value="NZ_JAQOSL010000083.1"/>
</dbReference>
<keyword evidence="2" id="KW-1185">Reference proteome</keyword>
<evidence type="ECO:0000313" key="1">
    <source>
        <dbReference type="EMBL" id="MFC5808594.1"/>
    </source>
</evidence>
<reference evidence="2" key="1">
    <citation type="journal article" date="2019" name="Int. J. Syst. Evol. Microbiol.">
        <title>The Global Catalogue of Microorganisms (GCM) 10K type strain sequencing project: providing services to taxonomists for standard genome sequencing and annotation.</title>
        <authorList>
            <consortium name="The Broad Institute Genomics Platform"/>
            <consortium name="The Broad Institute Genome Sequencing Center for Infectious Disease"/>
            <person name="Wu L."/>
            <person name="Ma J."/>
        </authorList>
    </citation>
    <scope>NUCLEOTIDE SEQUENCE [LARGE SCALE GENOMIC DNA]</scope>
    <source>
        <strain evidence="2">JCM 9918</strain>
    </source>
</reference>
<gene>
    <name evidence="1" type="ORF">ACFQGO_13935</name>
</gene>
<evidence type="ECO:0000313" key="2">
    <source>
        <dbReference type="Proteomes" id="UP001596112"/>
    </source>
</evidence>
<organism evidence="1 2">
    <name type="scientific">Streptomyces heilongjiangensis</name>
    <dbReference type="NCBI Taxonomy" id="945052"/>
    <lineage>
        <taxon>Bacteria</taxon>
        <taxon>Bacillati</taxon>
        <taxon>Actinomycetota</taxon>
        <taxon>Actinomycetes</taxon>
        <taxon>Kitasatosporales</taxon>
        <taxon>Streptomycetaceae</taxon>
        <taxon>Streptomyces</taxon>
    </lineage>
</organism>
<protein>
    <submittedName>
        <fullName evidence="1">Uncharacterized protein</fullName>
    </submittedName>
</protein>
<accession>A0ABW1B6Q0</accession>
<dbReference type="EMBL" id="JBHSNZ010000007">
    <property type="protein sequence ID" value="MFC5808594.1"/>
    <property type="molecule type" value="Genomic_DNA"/>
</dbReference>
<proteinExistence type="predicted"/>
<dbReference type="Proteomes" id="UP001596112">
    <property type="component" value="Unassembled WGS sequence"/>
</dbReference>
<sequence>MTAHYSVQIWYTDLDRALADACDLVHGTISRTQWARHFPRLDHDPPCPRRA</sequence>